<dbReference type="InterPro" id="IPR043128">
    <property type="entry name" value="Rev_trsase/Diguanyl_cyclase"/>
</dbReference>
<sequence>MQGIKPEIISHELNVDLTFRAVKQKRWKLGPERAEIVNKEVERLLKAGQIRKVKYPEWLANTVVVKKKNGKSRVCVDFTDLNKACPKDCFPLPHIDRLVESTSGHELMSFMDAFSGYNQILVNSDVQEKTAFITDRGTYCYKVMPFGLKNDGATYQRLVSDDGEIGSSSSNFSEEVATILSVSFDCSLNDATAWTVLHSPSQSGRFAKWSVELSEYDIEFRTQICAKAQVLADFLIKLPLASSVENNIDVPWTLHVDGASSKTGAGIGFRLVSPAVEAIEQSFRLAFNAFNNEAEYESFLAKLRLAVGIGVRKLRAF</sequence>
<name>A0ABM0YWP7_CAMSA</name>
<accession>A0ABM0YWP7</accession>
<dbReference type="InterPro" id="IPR036397">
    <property type="entry name" value="RNaseH_sf"/>
</dbReference>
<dbReference type="CDD" id="cd01647">
    <property type="entry name" value="RT_LTR"/>
    <property type="match status" value="1"/>
</dbReference>
<dbReference type="PANTHER" id="PTHR24559">
    <property type="entry name" value="TRANSPOSON TY3-I GAG-POL POLYPROTEIN"/>
    <property type="match status" value="1"/>
</dbReference>
<dbReference type="InterPro" id="IPR053134">
    <property type="entry name" value="RNA-dir_DNA_polymerase"/>
</dbReference>
<evidence type="ECO:0000313" key="2">
    <source>
        <dbReference type="Proteomes" id="UP000694864"/>
    </source>
</evidence>
<dbReference type="Gene3D" id="3.30.420.10">
    <property type="entry name" value="Ribonuclease H-like superfamily/Ribonuclease H"/>
    <property type="match status" value="1"/>
</dbReference>
<dbReference type="Gene3D" id="3.30.70.270">
    <property type="match status" value="1"/>
</dbReference>
<dbReference type="Proteomes" id="UP000694864">
    <property type="component" value="Chromosome 4"/>
</dbReference>
<gene>
    <name evidence="3" type="primary">LOC104783548</name>
</gene>
<dbReference type="InterPro" id="IPR043502">
    <property type="entry name" value="DNA/RNA_pol_sf"/>
</dbReference>
<dbReference type="Pfam" id="PF00078">
    <property type="entry name" value="RVT_1"/>
    <property type="match status" value="1"/>
</dbReference>
<evidence type="ECO:0000259" key="1">
    <source>
        <dbReference type="Pfam" id="PF00078"/>
    </source>
</evidence>
<dbReference type="InterPro" id="IPR000477">
    <property type="entry name" value="RT_dom"/>
</dbReference>
<dbReference type="GeneID" id="104783548"/>
<dbReference type="RefSeq" id="XP_010506994.1">
    <property type="nucleotide sequence ID" value="XM_010508692.1"/>
</dbReference>
<reference evidence="3" key="2">
    <citation type="submission" date="2025-08" db="UniProtKB">
        <authorList>
            <consortium name="RefSeq"/>
        </authorList>
    </citation>
    <scope>IDENTIFICATION</scope>
    <source>
        <tissue evidence="3">Leaf</tissue>
    </source>
</reference>
<feature type="domain" description="Reverse transcriptase" evidence="1">
    <location>
        <begin position="65"/>
        <end position="160"/>
    </location>
</feature>
<evidence type="ECO:0000313" key="3">
    <source>
        <dbReference type="RefSeq" id="XP_010506994.1"/>
    </source>
</evidence>
<organism evidence="2 3">
    <name type="scientific">Camelina sativa</name>
    <name type="common">False flax</name>
    <name type="synonym">Myagrum sativum</name>
    <dbReference type="NCBI Taxonomy" id="90675"/>
    <lineage>
        <taxon>Eukaryota</taxon>
        <taxon>Viridiplantae</taxon>
        <taxon>Streptophyta</taxon>
        <taxon>Embryophyta</taxon>
        <taxon>Tracheophyta</taxon>
        <taxon>Spermatophyta</taxon>
        <taxon>Magnoliopsida</taxon>
        <taxon>eudicotyledons</taxon>
        <taxon>Gunneridae</taxon>
        <taxon>Pentapetalae</taxon>
        <taxon>rosids</taxon>
        <taxon>malvids</taxon>
        <taxon>Brassicales</taxon>
        <taxon>Brassicaceae</taxon>
        <taxon>Camelineae</taxon>
        <taxon>Camelina</taxon>
    </lineage>
</organism>
<proteinExistence type="predicted"/>
<reference evidence="2" key="1">
    <citation type="journal article" date="2014" name="Nat. Commun.">
        <title>The emerging biofuel crop Camelina sativa retains a highly undifferentiated hexaploid genome structure.</title>
        <authorList>
            <person name="Kagale S."/>
            <person name="Koh C."/>
            <person name="Nixon J."/>
            <person name="Bollina V."/>
            <person name="Clarke W.E."/>
            <person name="Tuteja R."/>
            <person name="Spillane C."/>
            <person name="Robinson S.J."/>
            <person name="Links M.G."/>
            <person name="Clarke C."/>
            <person name="Higgins E.E."/>
            <person name="Huebert T."/>
            <person name="Sharpe A.G."/>
            <person name="Parkin I.A."/>
        </authorList>
    </citation>
    <scope>NUCLEOTIDE SEQUENCE [LARGE SCALE GENOMIC DNA]</scope>
    <source>
        <strain evidence="2">cv. DH55</strain>
    </source>
</reference>
<keyword evidence="2" id="KW-1185">Reference proteome</keyword>
<dbReference type="Gene3D" id="3.10.10.10">
    <property type="entry name" value="HIV Type 1 Reverse Transcriptase, subunit A, domain 1"/>
    <property type="match status" value="1"/>
</dbReference>
<protein>
    <submittedName>
        <fullName evidence="3">Uncharacterized protein LOC104783548</fullName>
    </submittedName>
</protein>
<dbReference type="PANTHER" id="PTHR24559:SF431">
    <property type="entry name" value="RNA-DIRECTED DNA POLYMERASE HOMOLOG"/>
    <property type="match status" value="1"/>
</dbReference>
<dbReference type="SUPFAM" id="SSF56672">
    <property type="entry name" value="DNA/RNA polymerases"/>
    <property type="match status" value="1"/>
</dbReference>